<evidence type="ECO:0000259" key="7">
    <source>
        <dbReference type="PROSITE" id="PS50112"/>
    </source>
</evidence>
<comment type="caution">
    <text evidence="9">The sequence shown here is derived from an EMBL/GenBank/DDBJ whole genome shotgun (WGS) entry which is preliminary data.</text>
</comment>
<evidence type="ECO:0000259" key="6">
    <source>
        <dbReference type="PROSITE" id="PS50109"/>
    </source>
</evidence>
<dbReference type="EC" id="2.7.13.3" evidence="2"/>
<dbReference type="SUPFAM" id="SSF55785">
    <property type="entry name" value="PYP-like sensor domain (PAS domain)"/>
    <property type="match status" value="2"/>
</dbReference>
<dbReference type="Gene3D" id="3.30.450.20">
    <property type="entry name" value="PAS domain"/>
    <property type="match status" value="2"/>
</dbReference>
<dbReference type="PROSITE" id="PS50112">
    <property type="entry name" value="PAS"/>
    <property type="match status" value="2"/>
</dbReference>
<dbReference type="GO" id="GO:0016020">
    <property type="term" value="C:membrane"/>
    <property type="evidence" value="ECO:0007669"/>
    <property type="project" value="UniProtKB-SubCell"/>
</dbReference>
<dbReference type="SUPFAM" id="SSF55874">
    <property type="entry name" value="ATPase domain of HSP90 chaperone/DNA topoisomerase II/histidine kinase"/>
    <property type="match status" value="1"/>
</dbReference>
<dbReference type="Proteomes" id="UP000583101">
    <property type="component" value="Unassembled WGS sequence"/>
</dbReference>
<protein>
    <recommendedName>
        <fullName evidence="2">histidine kinase</fullName>
        <ecNumber evidence="2">2.7.13.3</ecNumber>
    </recommendedName>
</protein>
<comment type="catalytic activity">
    <reaction evidence="1">
        <text>ATP + protein L-histidine = ADP + protein N-phospho-L-histidine.</text>
        <dbReference type="EC" id="2.7.13.3"/>
    </reaction>
</comment>
<reference evidence="8 11" key="3">
    <citation type="submission" date="2020-08" db="EMBL/GenBank/DDBJ databases">
        <title>Genomic Encyclopedia of Type Strains, Phase IV (KMG-IV): sequencing the most valuable type-strain genomes for metagenomic binning, comparative biology and taxonomic classification.</title>
        <authorList>
            <person name="Goeker M."/>
        </authorList>
    </citation>
    <scope>NUCLEOTIDE SEQUENCE [LARGE SCALE GENOMIC DNA]</scope>
    <source>
        <strain evidence="8 11">DSM 100995</strain>
    </source>
</reference>
<dbReference type="PANTHER" id="PTHR42878:SF13">
    <property type="entry name" value="HISTIDINE KINASE"/>
    <property type="match status" value="1"/>
</dbReference>
<dbReference type="InterPro" id="IPR005467">
    <property type="entry name" value="His_kinase_dom"/>
</dbReference>
<dbReference type="CDD" id="cd00130">
    <property type="entry name" value="PAS"/>
    <property type="match status" value="2"/>
</dbReference>
<reference evidence="9" key="2">
    <citation type="submission" date="2019-03" db="EMBL/GenBank/DDBJ databases">
        <authorList>
            <person name="Yan Y.-Q."/>
            <person name="Du Z.-J."/>
        </authorList>
    </citation>
    <scope>NUCLEOTIDE SEQUENCE</scope>
    <source>
        <strain evidence="9">PP-F2FG21</strain>
    </source>
</reference>
<dbReference type="InterPro" id="IPR036890">
    <property type="entry name" value="HATPase_C_sf"/>
</dbReference>
<dbReference type="GO" id="GO:0004673">
    <property type="term" value="F:protein histidine kinase activity"/>
    <property type="evidence" value="ECO:0007669"/>
    <property type="project" value="UniProtKB-EC"/>
</dbReference>
<keyword evidence="5" id="KW-0472">Membrane</keyword>
<dbReference type="SMART" id="SM00091">
    <property type="entry name" value="PAS"/>
    <property type="match status" value="2"/>
</dbReference>
<dbReference type="PROSITE" id="PS50109">
    <property type="entry name" value="HIS_KIN"/>
    <property type="match status" value="1"/>
</dbReference>
<feature type="domain" description="PAS" evidence="7">
    <location>
        <begin position="1"/>
        <end position="71"/>
    </location>
</feature>
<keyword evidence="3" id="KW-0808">Transferase</keyword>
<dbReference type="InterPro" id="IPR000014">
    <property type="entry name" value="PAS"/>
</dbReference>
<dbReference type="InterPro" id="IPR035965">
    <property type="entry name" value="PAS-like_dom_sf"/>
</dbReference>
<dbReference type="Proteomes" id="UP000297248">
    <property type="component" value="Unassembled WGS sequence"/>
</dbReference>
<keyword evidence="11" id="KW-1185">Reference proteome</keyword>
<dbReference type="Pfam" id="PF13426">
    <property type="entry name" value="PAS_9"/>
    <property type="match status" value="1"/>
</dbReference>
<proteinExistence type="predicted"/>
<dbReference type="GO" id="GO:0030295">
    <property type="term" value="F:protein kinase activator activity"/>
    <property type="evidence" value="ECO:0007669"/>
    <property type="project" value="TreeGrafter"/>
</dbReference>
<keyword evidence="4" id="KW-0418">Kinase</keyword>
<dbReference type="EMBL" id="SNQG01000003">
    <property type="protein sequence ID" value="TEW66664.1"/>
    <property type="molecule type" value="Genomic_DNA"/>
</dbReference>
<evidence type="ECO:0000313" key="10">
    <source>
        <dbReference type="Proteomes" id="UP000297248"/>
    </source>
</evidence>
<dbReference type="Gene3D" id="3.30.565.10">
    <property type="entry name" value="Histidine kinase-like ATPase, C-terminal domain"/>
    <property type="match status" value="1"/>
</dbReference>
<evidence type="ECO:0000256" key="2">
    <source>
        <dbReference type="ARBA" id="ARBA00012438"/>
    </source>
</evidence>
<feature type="domain" description="Histidine kinase" evidence="6">
    <location>
        <begin position="251"/>
        <end position="461"/>
    </location>
</feature>
<dbReference type="Pfam" id="PF00989">
    <property type="entry name" value="PAS"/>
    <property type="match status" value="1"/>
</dbReference>
<sequence length="607" mass="69033">MNNFDILFYSSPSPMWVFDVATLQVLEVNDVALTEYGYSKKEFLSKTIIDLRPKGDIKLITDILPQIRSHHTNFREFRHQRSNGTIFYVEIMSHPIVFNGKEARIVVTQNIEDKKAIAGRLKLTQRKLNSILETTSIGYLQVNRNHVVTYWNKAAENMIGYNRKYILGKNLWDVFPETLGTDFDVQYRLAIKKKHNKEFISYFWPLQKWFAFIIYFVEEDLFIHFKDITDNKVYEGKLLEKIEQLKEVSYVNSHYMRKPVASLLGLTGLINNGIINSDEYKAVAQNIHECSLELDSIMHMVNNRVNDEYRYAVSPKMTSFLLNDLLDEVITGIKAHHTTHAILLKHKEEVSCYGDEQSIAAAIKYLIENAIRVSPEGDKVEVCLDVVDGNAIFAVKDFGESVDEKILSRIFISFAKKSISKKLGTGLAKVLDTAFSHNGSIWVERNKIKGSVFIMRLPIPGAGVYKRDDVSIFSEHRGPGFELNYDEALPCAVLEWYGFHTLQIIRAGCLKLLSLISHRKTGYVLMDSRAVAGTWSDATDWVSAMFFPMLQKAGITHVAWVYSTGAFNRSSTDAIIAGLNGTVTVKAFEDAAAAIQWLKDQAAYKPE</sequence>
<evidence type="ECO:0000256" key="1">
    <source>
        <dbReference type="ARBA" id="ARBA00000085"/>
    </source>
</evidence>
<evidence type="ECO:0000256" key="5">
    <source>
        <dbReference type="ARBA" id="ARBA00023136"/>
    </source>
</evidence>
<dbReference type="RefSeq" id="WP_134336274.1">
    <property type="nucleotide sequence ID" value="NZ_BMCZ01000003.1"/>
</dbReference>
<evidence type="ECO:0000256" key="3">
    <source>
        <dbReference type="ARBA" id="ARBA00022679"/>
    </source>
</evidence>
<dbReference type="Pfam" id="PF02518">
    <property type="entry name" value="HATPase_c"/>
    <property type="match status" value="1"/>
</dbReference>
<dbReference type="AlphaFoldDB" id="A0A4Y8ADD7"/>
<name>A0A4Y8ADD7_9SPHI</name>
<dbReference type="InterPro" id="IPR050351">
    <property type="entry name" value="BphY/WalK/GraS-like"/>
</dbReference>
<dbReference type="GO" id="GO:0007234">
    <property type="term" value="P:osmosensory signaling via phosphorelay pathway"/>
    <property type="evidence" value="ECO:0007669"/>
    <property type="project" value="TreeGrafter"/>
</dbReference>
<organism evidence="9 10">
    <name type="scientific">Mucilaginibacter phyllosphaerae</name>
    <dbReference type="NCBI Taxonomy" id="1812349"/>
    <lineage>
        <taxon>Bacteria</taxon>
        <taxon>Pseudomonadati</taxon>
        <taxon>Bacteroidota</taxon>
        <taxon>Sphingobacteriia</taxon>
        <taxon>Sphingobacteriales</taxon>
        <taxon>Sphingobacteriaceae</taxon>
        <taxon>Mucilaginibacter</taxon>
    </lineage>
</organism>
<evidence type="ECO:0000256" key="4">
    <source>
        <dbReference type="ARBA" id="ARBA00022777"/>
    </source>
</evidence>
<dbReference type="OrthoDB" id="6231665at2"/>
<dbReference type="InterPro" id="IPR003594">
    <property type="entry name" value="HATPase_dom"/>
</dbReference>
<dbReference type="EMBL" id="JACIEG010000005">
    <property type="protein sequence ID" value="MBB3970291.1"/>
    <property type="molecule type" value="Genomic_DNA"/>
</dbReference>
<reference evidence="9 10" key="1">
    <citation type="journal article" date="2016" name="Int. J. Syst. Evol. Microbiol.">
        <title>Proposal of Mucilaginibacter phyllosphaerae sp. nov. isolated from the phyllosphere of Galium album.</title>
        <authorList>
            <person name="Aydogan E.L."/>
            <person name="Busse H.J."/>
            <person name="Moser G."/>
            <person name="Muller C."/>
            <person name="Kampfer P."/>
            <person name="Glaeser S.P."/>
        </authorList>
    </citation>
    <scope>NUCLEOTIDE SEQUENCE [LARGE SCALE GENOMIC DNA]</scope>
    <source>
        <strain evidence="9 10">PP-F2FG21</strain>
    </source>
</reference>
<dbReference type="InterPro" id="IPR013767">
    <property type="entry name" value="PAS_fold"/>
</dbReference>
<gene>
    <name evidence="9" type="ORF">E2R65_09600</name>
    <name evidence="8" type="ORF">GGR35_002907</name>
</gene>
<feature type="domain" description="PAS" evidence="7">
    <location>
        <begin position="124"/>
        <end position="171"/>
    </location>
</feature>
<dbReference type="GO" id="GO:0006355">
    <property type="term" value="P:regulation of DNA-templated transcription"/>
    <property type="evidence" value="ECO:0007669"/>
    <property type="project" value="InterPro"/>
</dbReference>
<evidence type="ECO:0000313" key="8">
    <source>
        <dbReference type="EMBL" id="MBB3970291.1"/>
    </source>
</evidence>
<evidence type="ECO:0000313" key="11">
    <source>
        <dbReference type="Proteomes" id="UP000583101"/>
    </source>
</evidence>
<dbReference type="NCBIfam" id="TIGR00229">
    <property type="entry name" value="sensory_box"/>
    <property type="match status" value="2"/>
</dbReference>
<dbReference type="PANTHER" id="PTHR42878">
    <property type="entry name" value="TWO-COMPONENT HISTIDINE KINASE"/>
    <property type="match status" value="1"/>
</dbReference>
<dbReference type="GO" id="GO:0000156">
    <property type="term" value="F:phosphorelay response regulator activity"/>
    <property type="evidence" value="ECO:0007669"/>
    <property type="project" value="TreeGrafter"/>
</dbReference>
<evidence type="ECO:0000313" key="9">
    <source>
        <dbReference type="EMBL" id="TEW66664.1"/>
    </source>
</evidence>
<dbReference type="SMART" id="SM00387">
    <property type="entry name" value="HATPase_c"/>
    <property type="match status" value="1"/>
</dbReference>
<accession>A0A4Y8ADD7</accession>